<accession>A0ACC2RR43</accession>
<organism evidence="1 2">
    <name type="scientific">Entomophthora muscae</name>
    <dbReference type="NCBI Taxonomy" id="34485"/>
    <lineage>
        <taxon>Eukaryota</taxon>
        <taxon>Fungi</taxon>
        <taxon>Fungi incertae sedis</taxon>
        <taxon>Zoopagomycota</taxon>
        <taxon>Entomophthoromycotina</taxon>
        <taxon>Entomophthoromycetes</taxon>
        <taxon>Entomophthorales</taxon>
        <taxon>Entomophthoraceae</taxon>
        <taxon>Entomophthora</taxon>
    </lineage>
</organism>
<dbReference type="Proteomes" id="UP001165960">
    <property type="component" value="Unassembled WGS sequence"/>
</dbReference>
<evidence type="ECO:0000313" key="2">
    <source>
        <dbReference type="Proteomes" id="UP001165960"/>
    </source>
</evidence>
<reference evidence="1" key="1">
    <citation type="submission" date="2022-04" db="EMBL/GenBank/DDBJ databases">
        <title>Genome of the entomopathogenic fungus Entomophthora muscae.</title>
        <authorList>
            <person name="Elya C."/>
            <person name="Lovett B.R."/>
            <person name="Lee E."/>
            <person name="Macias A.M."/>
            <person name="Hajek A.E."/>
            <person name="De Bivort B.L."/>
            <person name="Kasson M.T."/>
            <person name="De Fine Licht H.H."/>
            <person name="Stajich J.E."/>
        </authorList>
    </citation>
    <scope>NUCLEOTIDE SEQUENCE</scope>
    <source>
        <strain evidence="1">Berkeley</strain>
    </source>
</reference>
<comment type="caution">
    <text evidence="1">The sequence shown here is derived from an EMBL/GenBank/DDBJ whole genome shotgun (WGS) entry which is preliminary data.</text>
</comment>
<proteinExistence type="predicted"/>
<gene>
    <name evidence="1" type="ORF">DSO57_1033348</name>
</gene>
<protein>
    <submittedName>
        <fullName evidence="1">Uncharacterized protein</fullName>
    </submittedName>
</protein>
<sequence>MNPTGGRTQGNMNLCRSCNQYPCGEQQLMCGNCLMKAADSMGHMPSGSSSSGPPQPHTSGTNQSSSGMSHSSSGPRPTAGPQLPGHIPGFPNHAGPAPPGASNNANFFPFFSSLEGVSEQDFNNAVFSEAGNLNFLGQNFASAVPPNFGNINNSSSSPNMGSLDNDSSQQPSDSNRFSSPPYEEEDDLNGIWVGDKTSADNVFYYGCFPGSLLGSSNKETQDVCEKLAQLLQETNIEDDLAPPKSELTISTAAKRHLLDLYFKYHYPFFPVLHKPTIMTQFNQGKLPMLLLNVIFAVAYFYTNEESYNFFPQLRDKSCEEVAQEFEAQAKKCLDECFSEAEIYTIQALLLMTLYHHRTTVSNNVWLYSGMATRMAMELGLHKDCENLLNGAFEPVEQEIRKKTWWGCFVLDTMYSTMLGRPLSIQQELCDVKLPALADDEDDPQEIACTQVFIAMSKLGQIVGKLNRLLTSVKLKSNLQDRATRAHDCLVSLKNWFKMLPPTLKKIPDSPPEKVSEIKNCYSEALLTPLLHAFYHTSIIVGQVLVHTDGLFRVTNTNLMGDAVHSATEIVRIMTRFDSFYAVHGLSFKFYPLYVSAFLFLHKIKVSATPTPPPQSQDGSQSSGDQWYQLFLSCLTTLNKFSQTNENGRYCMTVLVGMADHQKVKLPEAFKRTQALIQTQNPATANSNHPFFAAAMSNPQAMFNMVGNGLDAQALAEMAAMGQGSQFNIDINAAISSLGSQPAQYSNQMFNANVPNASGSSYSGYGPEQFSMGLFRPEDLMNLPTGLTEEYLENMMSNTQGGAQIEEIDPVASSSTSQGSGKPSQDPPAPRPAPQPASKPSQQPAPQQPAPQRRAHAQSQAPSNYAQQQSSYSQSQPQTGYIQSQTNYPQSSSSYTQGQAQTGYAQSASSYTQSQTGYTQPQSGYTQTHSQPQGQSAGYAQQQYSYPQMSQRGPPQPQQPSQQPPQQQYSQPGNAYAQHPGYAPPVNQGYNYPTGTQGAQLPPPSYGQRAPDQNYPQMYMYQDQAGPAPMGGYQPQSSAPGQYSNQQYPQQPNYQQQGYSGPNSGNNTHYQQGQ</sequence>
<keyword evidence="2" id="KW-1185">Reference proteome</keyword>
<evidence type="ECO:0000313" key="1">
    <source>
        <dbReference type="EMBL" id="KAJ9052519.1"/>
    </source>
</evidence>
<name>A0ACC2RR43_9FUNG</name>
<dbReference type="EMBL" id="QTSX02006651">
    <property type="protein sequence ID" value="KAJ9052519.1"/>
    <property type="molecule type" value="Genomic_DNA"/>
</dbReference>